<dbReference type="Proteomes" id="UP000189728">
    <property type="component" value="Unassembled WGS sequence"/>
</dbReference>
<dbReference type="GO" id="GO:0001530">
    <property type="term" value="F:lipopolysaccharide binding"/>
    <property type="evidence" value="ECO:0007669"/>
    <property type="project" value="InterPro"/>
</dbReference>
<organism evidence="5 6">
    <name type="scientific">Campylobacter pinnipediorum subsp. pinnipediorum</name>
    <dbReference type="NCBI Taxonomy" id="1660067"/>
    <lineage>
        <taxon>Bacteria</taxon>
        <taxon>Pseudomonadati</taxon>
        <taxon>Campylobacterota</taxon>
        <taxon>Epsilonproteobacteria</taxon>
        <taxon>Campylobacterales</taxon>
        <taxon>Campylobacteraceae</taxon>
        <taxon>Campylobacter</taxon>
    </lineage>
</organism>
<accession>A0AAX0LBQ8</accession>
<keyword evidence="1" id="KW-0813">Transport</keyword>
<dbReference type="EMBL" id="MCRK01000012">
    <property type="protein sequence ID" value="OPA81678.1"/>
    <property type="molecule type" value="Genomic_DNA"/>
</dbReference>
<evidence type="ECO:0000256" key="2">
    <source>
        <dbReference type="ARBA" id="ARBA00022729"/>
    </source>
</evidence>
<reference evidence="5 6" key="1">
    <citation type="submission" date="2016-08" db="EMBL/GenBank/DDBJ databases">
        <title>Campylobacter species from sea mammals.</title>
        <authorList>
            <person name="Gilbert M.J."/>
            <person name="Byrne B.A."/>
            <person name="Zomer A.L."/>
            <person name="Wagenaar J.A."/>
        </authorList>
    </citation>
    <scope>NUCLEOTIDE SEQUENCE [LARGE SCALE GENOMIC DNA]</scope>
    <source>
        <strain evidence="5 6">1105248</strain>
    </source>
</reference>
<dbReference type="GO" id="GO:0009279">
    <property type="term" value="C:cell outer membrane"/>
    <property type="evidence" value="ECO:0007669"/>
    <property type="project" value="TreeGrafter"/>
</dbReference>
<dbReference type="Pfam" id="PF03968">
    <property type="entry name" value="LptD_N"/>
    <property type="match status" value="1"/>
</dbReference>
<keyword evidence="3" id="KW-0574">Periplasm</keyword>
<evidence type="ECO:0000256" key="1">
    <source>
        <dbReference type="ARBA" id="ARBA00022448"/>
    </source>
</evidence>
<dbReference type="AlphaFoldDB" id="A0AAX0LBQ8"/>
<dbReference type="NCBIfam" id="TIGR03002">
    <property type="entry name" value="outer_YhbN_LptA"/>
    <property type="match status" value="1"/>
</dbReference>
<evidence type="ECO:0000256" key="3">
    <source>
        <dbReference type="ARBA" id="ARBA00022764"/>
    </source>
</evidence>
<name>A0AAX0LBQ8_9BACT</name>
<dbReference type="GO" id="GO:0030288">
    <property type="term" value="C:outer membrane-bounded periplasmic space"/>
    <property type="evidence" value="ECO:0007669"/>
    <property type="project" value="TreeGrafter"/>
</dbReference>
<dbReference type="PANTHER" id="PTHR36504">
    <property type="entry name" value="LIPOPOLYSACCHARIDE EXPORT SYSTEM PROTEIN LPTA"/>
    <property type="match status" value="1"/>
</dbReference>
<dbReference type="InterPro" id="IPR005653">
    <property type="entry name" value="OstA-like_N"/>
</dbReference>
<proteinExistence type="predicted"/>
<keyword evidence="2" id="KW-0732">Signal</keyword>
<dbReference type="InterPro" id="IPR014340">
    <property type="entry name" value="LptA"/>
</dbReference>
<dbReference type="RefSeq" id="WP_069632335.1">
    <property type="nucleotide sequence ID" value="NZ_CP012546.1"/>
</dbReference>
<protein>
    <submittedName>
        <fullName evidence="5">Lipopolysaccharide transport periplasmic protein LptA</fullName>
    </submittedName>
</protein>
<dbReference type="PANTHER" id="PTHR36504:SF1">
    <property type="entry name" value="LIPOPOLYSACCHARIDE EXPORT SYSTEM PROTEIN LPTA"/>
    <property type="match status" value="1"/>
</dbReference>
<evidence type="ECO:0000313" key="5">
    <source>
        <dbReference type="EMBL" id="OPA81678.1"/>
    </source>
</evidence>
<comment type="caution">
    <text evidence="5">The sequence shown here is derived from an EMBL/GenBank/DDBJ whole genome shotgun (WGS) entry which is preliminary data.</text>
</comment>
<dbReference type="GO" id="GO:0017089">
    <property type="term" value="F:glycolipid transfer activity"/>
    <property type="evidence" value="ECO:0007669"/>
    <property type="project" value="TreeGrafter"/>
</dbReference>
<dbReference type="Gene3D" id="2.60.450.10">
    <property type="entry name" value="Lipopolysaccharide (LPS) transport protein A like domain"/>
    <property type="match status" value="1"/>
</dbReference>
<gene>
    <name evidence="5" type="ORF">BFG04_00620</name>
</gene>
<evidence type="ECO:0000313" key="6">
    <source>
        <dbReference type="Proteomes" id="UP000189728"/>
    </source>
</evidence>
<dbReference type="GO" id="GO:0015920">
    <property type="term" value="P:lipopolysaccharide transport"/>
    <property type="evidence" value="ECO:0007669"/>
    <property type="project" value="InterPro"/>
</dbReference>
<dbReference type="InterPro" id="IPR052037">
    <property type="entry name" value="LPS_export_LptA"/>
</dbReference>
<sequence length="157" mass="18138">MDKSKLIIIFFLAISALKAQQIEITSDSFFADEKKQISEFFGNVKIKKGDYDELRAEKVVVNFNNARQPIKYTATNNVYFKVMIHDKTYEGNGNLLTYEPQQEIYTIAGKAHLREIQTDKNVYGQQIIVNQKTGVYNVVSSEKQPVKFIFQVKEDKK</sequence>
<evidence type="ECO:0000259" key="4">
    <source>
        <dbReference type="Pfam" id="PF03968"/>
    </source>
</evidence>
<feature type="domain" description="Organic solvent tolerance-like N-terminal" evidence="4">
    <location>
        <begin position="23"/>
        <end position="134"/>
    </location>
</feature>